<feature type="chain" id="PRO_5019367365" description="Coagulation factor VII" evidence="14">
    <location>
        <begin position="23"/>
        <end position="456"/>
    </location>
</feature>
<dbReference type="PROSITE" id="PS00134">
    <property type="entry name" value="TRYPSIN_HIS"/>
    <property type="match status" value="1"/>
</dbReference>
<evidence type="ECO:0000256" key="11">
    <source>
        <dbReference type="PIRSR" id="PIRSR001143-1"/>
    </source>
</evidence>
<dbReference type="SUPFAM" id="SSF50494">
    <property type="entry name" value="Trypsin-like serine proteases"/>
    <property type="match status" value="1"/>
</dbReference>
<feature type="disulfide bond" evidence="12">
    <location>
        <begin position="112"/>
        <end position="121"/>
    </location>
</feature>
<dbReference type="InterPro" id="IPR012224">
    <property type="entry name" value="Pept_S1A_FX"/>
</dbReference>
<evidence type="ECO:0000259" key="15">
    <source>
        <dbReference type="PROSITE" id="PS50026"/>
    </source>
</evidence>
<keyword evidence="13" id="KW-0720">Serine protease</keyword>
<dbReference type="InterPro" id="IPR033116">
    <property type="entry name" value="TRYPSIN_SER"/>
</dbReference>
<proteinExistence type="predicted"/>
<evidence type="ECO:0000313" key="18">
    <source>
        <dbReference type="EMBL" id="GCC23605.1"/>
    </source>
</evidence>
<keyword evidence="5 14" id="KW-0732">Signal</keyword>
<evidence type="ECO:0008006" key="20">
    <source>
        <dbReference type="Google" id="ProtNLM"/>
    </source>
</evidence>
<keyword evidence="3 12" id="KW-0245">EGF-like domain</keyword>
<reference evidence="18 19" key="1">
    <citation type="journal article" date="2018" name="Nat. Ecol. Evol.">
        <title>Shark genomes provide insights into elasmobranch evolution and the origin of vertebrates.</title>
        <authorList>
            <person name="Hara Y"/>
            <person name="Yamaguchi K"/>
            <person name="Onimaru K"/>
            <person name="Kadota M"/>
            <person name="Koyanagi M"/>
            <person name="Keeley SD"/>
            <person name="Tatsumi K"/>
            <person name="Tanaka K"/>
            <person name="Motone F"/>
            <person name="Kageyama Y"/>
            <person name="Nozu R"/>
            <person name="Adachi N"/>
            <person name="Nishimura O"/>
            <person name="Nakagawa R"/>
            <person name="Tanegashima C"/>
            <person name="Kiyatake I"/>
            <person name="Matsumoto R"/>
            <person name="Murakumo K"/>
            <person name="Nishida K"/>
            <person name="Terakita A"/>
            <person name="Kuratani S"/>
            <person name="Sato K"/>
            <person name="Hyodo S Kuraku.S."/>
        </authorList>
    </citation>
    <scope>NUCLEOTIDE SEQUENCE [LARGE SCALE GENOMIC DNA]</scope>
</reference>
<feature type="domain" description="Gla" evidence="17">
    <location>
        <begin position="40"/>
        <end position="86"/>
    </location>
</feature>
<dbReference type="InterPro" id="IPR018114">
    <property type="entry name" value="TRYPSIN_HIS"/>
</dbReference>
<dbReference type="EMBL" id="BEZZ01000034">
    <property type="protein sequence ID" value="GCC23605.1"/>
    <property type="molecule type" value="Genomic_DNA"/>
</dbReference>
<dbReference type="PIRSF" id="PIRSF001143">
    <property type="entry name" value="Factor_X"/>
    <property type="match status" value="1"/>
</dbReference>
<dbReference type="InterPro" id="IPR043504">
    <property type="entry name" value="Peptidase_S1_PA_chymotrypsin"/>
</dbReference>
<evidence type="ECO:0000256" key="7">
    <source>
        <dbReference type="ARBA" id="ARBA00022801"/>
    </source>
</evidence>
<dbReference type="Gene3D" id="4.10.740.10">
    <property type="entry name" value="Coagulation Factor IX"/>
    <property type="match status" value="1"/>
</dbReference>
<comment type="subcellular location">
    <subcellularLocation>
        <location evidence="1">Secreted</location>
    </subcellularLocation>
</comment>
<evidence type="ECO:0000256" key="5">
    <source>
        <dbReference type="ARBA" id="ARBA00022729"/>
    </source>
</evidence>
<dbReference type="PANTHER" id="PTHR24278:SF25">
    <property type="entry name" value="COAGULATION FACTOR IX"/>
    <property type="match status" value="1"/>
</dbReference>
<evidence type="ECO:0000256" key="12">
    <source>
        <dbReference type="PROSITE-ProRule" id="PRU00076"/>
    </source>
</evidence>
<keyword evidence="9 12" id="KW-1015">Disulfide bond</keyword>
<dbReference type="GO" id="GO:0007596">
    <property type="term" value="P:blood coagulation"/>
    <property type="evidence" value="ECO:0007669"/>
    <property type="project" value="InterPro"/>
</dbReference>
<dbReference type="GO" id="GO:0005509">
    <property type="term" value="F:calcium ion binding"/>
    <property type="evidence" value="ECO:0007669"/>
    <property type="project" value="InterPro"/>
</dbReference>
<dbReference type="PROSITE" id="PS00135">
    <property type="entry name" value="TRYPSIN_SER"/>
    <property type="match status" value="1"/>
</dbReference>
<evidence type="ECO:0000259" key="16">
    <source>
        <dbReference type="PROSITE" id="PS50240"/>
    </source>
</evidence>
<dbReference type="PROSITE" id="PS50998">
    <property type="entry name" value="GLA_2"/>
    <property type="match status" value="1"/>
</dbReference>
<evidence type="ECO:0000256" key="3">
    <source>
        <dbReference type="ARBA" id="ARBA00022536"/>
    </source>
</evidence>
<feature type="domain" description="Peptidase S1" evidence="16">
    <location>
        <begin position="215"/>
        <end position="447"/>
    </location>
</feature>
<evidence type="ECO:0000256" key="1">
    <source>
        <dbReference type="ARBA" id="ARBA00004613"/>
    </source>
</evidence>
<keyword evidence="4 13" id="KW-0645">Protease</keyword>
<dbReference type="InterPro" id="IPR009003">
    <property type="entry name" value="Peptidase_S1_PA"/>
</dbReference>
<feature type="active site" description="Charge relay system" evidence="11">
    <location>
        <position position="302"/>
    </location>
</feature>
<evidence type="ECO:0000256" key="10">
    <source>
        <dbReference type="ARBA" id="ARBA00023180"/>
    </source>
</evidence>
<dbReference type="CDD" id="cd00190">
    <property type="entry name" value="Tryp_SPc"/>
    <property type="match status" value="1"/>
</dbReference>
<dbReference type="PROSITE" id="PS00022">
    <property type="entry name" value="EGF_1"/>
    <property type="match status" value="1"/>
</dbReference>
<keyword evidence="19" id="KW-1185">Reference proteome</keyword>
<dbReference type="OMA" id="VPYHNTW"/>
<keyword evidence="7 13" id="KW-0378">Hydrolase</keyword>
<dbReference type="GO" id="GO:0004252">
    <property type="term" value="F:serine-type endopeptidase activity"/>
    <property type="evidence" value="ECO:0007669"/>
    <property type="project" value="InterPro"/>
</dbReference>
<comment type="caution">
    <text evidence="12">Lacks conserved residue(s) required for the propagation of feature annotation.</text>
</comment>
<dbReference type="FunFam" id="2.10.25.10:FF:000321">
    <property type="entry name" value="Protein delta homolog 1"/>
    <property type="match status" value="1"/>
</dbReference>
<dbReference type="FunFam" id="2.40.10.10:FF:000013">
    <property type="entry name" value="Coagulation factor X"/>
    <property type="match status" value="1"/>
</dbReference>
<evidence type="ECO:0000259" key="17">
    <source>
        <dbReference type="PROSITE" id="PS50998"/>
    </source>
</evidence>
<dbReference type="SUPFAM" id="SSF57630">
    <property type="entry name" value="GLA-domain"/>
    <property type="match status" value="1"/>
</dbReference>
<evidence type="ECO:0000256" key="9">
    <source>
        <dbReference type="ARBA" id="ARBA00023157"/>
    </source>
</evidence>
<dbReference type="InterPro" id="IPR035972">
    <property type="entry name" value="GLA-like_dom_SF"/>
</dbReference>
<feature type="active site" description="Charge relay system" evidence="11">
    <location>
        <position position="399"/>
    </location>
</feature>
<accession>A0A401RZM5</accession>
<evidence type="ECO:0000256" key="4">
    <source>
        <dbReference type="ARBA" id="ARBA00022670"/>
    </source>
</evidence>
<dbReference type="SUPFAM" id="SSF57196">
    <property type="entry name" value="EGF/Laminin"/>
    <property type="match status" value="1"/>
</dbReference>
<dbReference type="Gene3D" id="2.10.25.10">
    <property type="entry name" value="Laminin"/>
    <property type="match status" value="2"/>
</dbReference>
<evidence type="ECO:0000313" key="19">
    <source>
        <dbReference type="Proteomes" id="UP000287033"/>
    </source>
</evidence>
<dbReference type="InterPro" id="IPR000294">
    <property type="entry name" value="GLA_domain"/>
</dbReference>
<dbReference type="PRINTS" id="PR00001">
    <property type="entry name" value="GLABLOOD"/>
</dbReference>
<protein>
    <recommendedName>
        <fullName evidence="20">Coagulation factor VII</fullName>
    </recommendedName>
</protein>
<dbReference type="InterPro" id="IPR000742">
    <property type="entry name" value="EGF"/>
</dbReference>
<dbReference type="STRING" id="137246.A0A401RZM5"/>
<dbReference type="OrthoDB" id="5918597at2759"/>
<evidence type="ECO:0000256" key="2">
    <source>
        <dbReference type="ARBA" id="ARBA00022525"/>
    </source>
</evidence>
<dbReference type="InterPro" id="IPR001314">
    <property type="entry name" value="Peptidase_S1A"/>
</dbReference>
<dbReference type="PROSITE" id="PS50026">
    <property type="entry name" value="EGF_3"/>
    <property type="match status" value="1"/>
</dbReference>
<dbReference type="SMART" id="SM00181">
    <property type="entry name" value="EGF"/>
    <property type="match status" value="2"/>
</dbReference>
<keyword evidence="8" id="KW-0106">Calcium</keyword>
<dbReference type="FunFam" id="4.10.740.10:FF:000001">
    <property type="entry name" value="vitamin K-dependent protein S"/>
    <property type="match status" value="1"/>
</dbReference>
<dbReference type="Gene3D" id="2.40.10.10">
    <property type="entry name" value="Trypsin-like serine proteases"/>
    <property type="match status" value="2"/>
</dbReference>
<dbReference type="InterPro" id="IPR050442">
    <property type="entry name" value="Peptidase_S1_coag_factors"/>
</dbReference>
<dbReference type="Pfam" id="PF00089">
    <property type="entry name" value="Trypsin"/>
    <property type="match status" value="1"/>
</dbReference>
<evidence type="ECO:0000256" key="6">
    <source>
        <dbReference type="ARBA" id="ARBA00022737"/>
    </source>
</evidence>
<dbReference type="Pfam" id="PF00594">
    <property type="entry name" value="Gla"/>
    <property type="match status" value="1"/>
</dbReference>
<dbReference type="PROSITE" id="PS00011">
    <property type="entry name" value="GLA_1"/>
    <property type="match status" value="1"/>
</dbReference>
<gene>
    <name evidence="18" type="ORF">chiPu_0002003</name>
</gene>
<evidence type="ECO:0000256" key="14">
    <source>
        <dbReference type="SAM" id="SignalP"/>
    </source>
</evidence>
<dbReference type="InterPro" id="IPR017857">
    <property type="entry name" value="Coagulation_fac-like_Gla_dom"/>
</dbReference>
<organism evidence="18 19">
    <name type="scientific">Chiloscyllium punctatum</name>
    <name type="common">Brownbanded bambooshark</name>
    <name type="synonym">Hemiscyllium punctatum</name>
    <dbReference type="NCBI Taxonomy" id="137246"/>
    <lineage>
        <taxon>Eukaryota</taxon>
        <taxon>Metazoa</taxon>
        <taxon>Chordata</taxon>
        <taxon>Craniata</taxon>
        <taxon>Vertebrata</taxon>
        <taxon>Chondrichthyes</taxon>
        <taxon>Elasmobranchii</taxon>
        <taxon>Galeomorphii</taxon>
        <taxon>Galeoidea</taxon>
        <taxon>Orectolobiformes</taxon>
        <taxon>Hemiscylliidae</taxon>
        <taxon>Chiloscyllium</taxon>
    </lineage>
</organism>
<dbReference type="CDD" id="cd00054">
    <property type="entry name" value="EGF_CA"/>
    <property type="match status" value="1"/>
</dbReference>
<feature type="active site" description="Charge relay system" evidence="11">
    <location>
        <position position="256"/>
    </location>
</feature>
<dbReference type="AlphaFoldDB" id="A0A401RZM5"/>
<sequence length="456" mass="52075">MWGYHWCWMLLILVSCTGDVKSSAFYQRDKANRVLRVQKRANWFWEEIKPGSLERECYEESCSFEEAAEIYKSLERTVEFWISYKNMSPCKSTPCQNGGSCRISGYSYVCLCPHLWIGQNCETENLDCAYKNGYCQQYCSIDKATGRPRCSCAEGYQLNEDGQTCDNTVTYPCGRIPLHNTPTHSLDEKLSLNETDTDSDYLAKLNYTEDVWTRIVGGDLCRRGHCPWQVLINNEYDYGFCGGTLLNSRWVVTAAHCFDTVLPYSVTAGEFDKFKIEIWEQKVLLKKLLIHPQYDPIVYNNDIALLYLSQPVNFSFSIAPICLPNHNLGQLLLQNGQVGTVSGWGLTSERSRSSQFLRRVQLPYIDQKVCIKSTNLTVTDNMFCAGYKASNMDACRGDSGGPYAVLYRQTWYLMGIISWGEGCAKVGKYGMYTRVPGYLTWINETISQHSHLDVDF</sequence>
<evidence type="ECO:0000256" key="8">
    <source>
        <dbReference type="ARBA" id="ARBA00022837"/>
    </source>
</evidence>
<dbReference type="Proteomes" id="UP000287033">
    <property type="component" value="Unassembled WGS sequence"/>
</dbReference>
<dbReference type="PANTHER" id="PTHR24278">
    <property type="entry name" value="COAGULATION FACTOR"/>
    <property type="match status" value="1"/>
</dbReference>
<evidence type="ECO:0000256" key="13">
    <source>
        <dbReference type="RuleBase" id="RU363034"/>
    </source>
</evidence>
<feature type="signal peptide" evidence="14">
    <location>
        <begin position="1"/>
        <end position="22"/>
    </location>
</feature>
<dbReference type="GO" id="GO:0006508">
    <property type="term" value="P:proteolysis"/>
    <property type="evidence" value="ECO:0007669"/>
    <property type="project" value="UniProtKB-KW"/>
</dbReference>
<feature type="domain" description="EGF-like" evidence="15">
    <location>
        <begin position="86"/>
        <end position="122"/>
    </location>
</feature>
<dbReference type="Pfam" id="PF00008">
    <property type="entry name" value="EGF"/>
    <property type="match status" value="1"/>
</dbReference>
<keyword evidence="10" id="KW-0325">Glycoprotein</keyword>
<dbReference type="InterPro" id="IPR001254">
    <property type="entry name" value="Trypsin_dom"/>
</dbReference>
<dbReference type="PROSITE" id="PS50240">
    <property type="entry name" value="TRYPSIN_DOM"/>
    <property type="match status" value="1"/>
</dbReference>
<dbReference type="PRINTS" id="PR00722">
    <property type="entry name" value="CHYMOTRYPSIN"/>
</dbReference>
<dbReference type="Pfam" id="PF14670">
    <property type="entry name" value="FXa_inhibition"/>
    <property type="match status" value="1"/>
</dbReference>
<keyword evidence="2" id="KW-0964">Secreted</keyword>
<dbReference type="SMART" id="SM00069">
    <property type="entry name" value="GLA"/>
    <property type="match status" value="1"/>
</dbReference>
<dbReference type="SMART" id="SM00020">
    <property type="entry name" value="Tryp_SPc"/>
    <property type="match status" value="1"/>
</dbReference>
<dbReference type="GO" id="GO:0005615">
    <property type="term" value="C:extracellular space"/>
    <property type="evidence" value="ECO:0007669"/>
    <property type="project" value="TreeGrafter"/>
</dbReference>
<comment type="caution">
    <text evidence="18">The sequence shown here is derived from an EMBL/GenBank/DDBJ whole genome shotgun (WGS) entry which is preliminary data.</text>
</comment>
<keyword evidence="6" id="KW-0677">Repeat</keyword>
<name>A0A401RZM5_CHIPU</name>